<evidence type="ECO:0000256" key="3">
    <source>
        <dbReference type="SAM" id="Phobius"/>
    </source>
</evidence>
<feature type="repeat" description="TPR" evidence="2">
    <location>
        <begin position="291"/>
        <end position="324"/>
    </location>
</feature>
<accession>A0A4Q0I2K7</accession>
<evidence type="ECO:0000259" key="4">
    <source>
        <dbReference type="PROSITE" id="PS50076"/>
    </source>
</evidence>
<dbReference type="AlphaFoldDB" id="A0A4Q0I2K7"/>
<organism evidence="5 6">
    <name type="scientific">Acetivibrio mesophilus</name>
    <dbReference type="NCBI Taxonomy" id="2487273"/>
    <lineage>
        <taxon>Bacteria</taxon>
        <taxon>Bacillati</taxon>
        <taxon>Bacillota</taxon>
        <taxon>Clostridia</taxon>
        <taxon>Eubacteriales</taxon>
        <taxon>Oscillospiraceae</taxon>
        <taxon>Acetivibrio</taxon>
    </lineage>
</organism>
<dbReference type="Proteomes" id="UP000289166">
    <property type="component" value="Unassembled WGS sequence"/>
</dbReference>
<keyword evidence="2" id="KW-0802">TPR repeat</keyword>
<dbReference type="OrthoDB" id="9816462at2"/>
<name>A0A4Q0I2K7_9FIRM</name>
<comment type="caution">
    <text evidence="5">The sequence shown here is derived from an EMBL/GenBank/DDBJ whole genome shotgun (WGS) entry which is preliminary data.</text>
</comment>
<dbReference type="InterPro" id="IPR001623">
    <property type="entry name" value="DnaJ_domain"/>
</dbReference>
<dbReference type="InterPro" id="IPR036869">
    <property type="entry name" value="J_dom_sf"/>
</dbReference>
<dbReference type="InterPro" id="IPR019734">
    <property type="entry name" value="TPR_rpt"/>
</dbReference>
<proteinExistence type="predicted"/>
<keyword evidence="3" id="KW-0472">Membrane</keyword>
<keyword evidence="6" id="KW-1185">Reference proteome</keyword>
<gene>
    <name evidence="5" type="ORF">EFD62_12295</name>
</gene>
<dbReference type="SMART" id="SM00028">
    <property type="entry name" value="TPR"/>
    <property type="match status" value="3"/>
</dbReference>
<dbReference type="PROSITE" id="PS50005">
    <property type="entry name" value="TPR"/>
    <property type="match status" value="1"/>
</dbReference>
<dbReference type="Gene3D" id="1.25.40.10">
    <property type="entry name" value="Tetratricopeptide repeat domain"/>
    <property type="match status" value="1"/>
</dbReference>
<evidence type="ECO:0000256" key="1">
    <source>
        <dbReference type="ARBA" id="ARBA00022705"/>
    </source>
</evidence>
<evidence type="ECO:0000313" key="6">
    <source>
        <dbReference type="Proteomes" id="UP000289166"/>
    </source>
</evidence>
<dbReference type="EMBL" id="RLII01000018">
    <property type="protein sequence ID" value="RXE58436.1"/>
    <property type="molecule type" value="Genomic_DNA"/>
</dbReference>
<evidence type="ECO:0000256" key="2">
    <source>
        <dbReference type="PROSITE-ProRule" id="PRU00339"/>
    </source>
</evidence>
<sequence length="448" mass="53367">MDIWNILDIEKTTDIKAIKKAYAKMLKVHNPEDDPEGFMRLREAYDEAIRRAEFLAKRKSLQELDYDIFDNNDTFDDVDDFDDNSVFFEINPSKEKEPFDNEYPKHEEDLKDLEINSRTNNDIFPRYEKAEALYNDIFKRREISCWQKLFTEMSIDEYKYFSENAWNFFNTNCCLPHSVWKFIDSEFSIFEDSRFRWTKLVQYDFGLSFEFFDQSTSIDYSSFAKFRFLAFECFMKGDYKGSIEYLMKAEEIFNNDPLIYRLKGISSFYLRNYDDAIEALANAFSKDRKDVDSLLFRGNAYIKKHEFEKASQNFYKVIKIDKDNKDANKGMIKCLYYLKKYELLKQYLINFRSRYPKVDLETDILQIKYEKKKLSTKLKYISDFIKNFIDRIKNPSTPLAAVGSIIIAMLALILFFIIVFSPIGLIVFIVAIAYFSIKSLNNERKGLY</sequence>
<keyword evidence="1" id="KW-0235">DNA replication</keyword>
<dbReference type="SUPFAM" id="SSF48452">
    <property type="entry name" value="TPR-like"/>
    <property type="match status" value="1"/>
</dbReference>
<keyword evidence="3" id="KW-1133">Transmembrane helix</keyword>
<dbReference type="PROSITE" id="PS50076">
    <property type="entry name" value="DNAJ_2"/>
    <property type="match status" value="1"/>
</dbReference>
<feature type="transmembrane region" description="Helical" evidence="3">
    <location>
        <begin position="402"/>
        <end position="435"/>
    </location>
</feature>
<dbReference type="GO" id="GO:0006260">
    <property type="term" value="P:DNA replication"/>
    <property type="evidence" value="ECO:0007669"/>
    <property type="project" value="UniProtKB-KW"/>
</dbReference>
<dbReference type="RefSeq" id="WP_128706216.1">
    <property type="nucleotide sequence ID" value="NZ_RLII01000018.1"/>
</dbReference>
<reference evidence="6" key="1">
    <citation type="submission" date="2018-11" db="EMBL/GenBank/DDBJ databases">
        <title>Genome sequencing of a novel mesophilic and cellulolytic organism within the genus Hungateiclostridium.</title>
        <authorList>
            <person name="Rettenmaier R."/>
            <person name="Liebl W."/>
            <person name="Zverlov V."/>
        </authorList>
    </citation>
    <scope>NUCLEOTIDE SEQUENCE [LARGE SCALE GENOMIC DNA]</scope>
    <source>
        <strain evidence="6">N2K1</strain>
    </source>
</reference>
<dbReference type="SUPFAM" id="SSF46565">
    <property type="entry name" value="Chaperone J-domain"/>
    <property type="match status" value="1"/>
</dbReference>
<protein>
    <submittedName>
        <fullName evidence="5">J domain-containing protein</fullName>
    </submittedName>
</protein>
<keyword evidence="3" id="KW-0812">Transmembrane</keyword>
<dbReference type="InterPro" id="IPR011990">
    <property type="entry name" value="TPR-like_helical_dom_sf"/>
</dbReference>
<feature type="domain" description="J" evidence="4">
    <location>
        <begin position="2"/>
        <end position="70"/>
    </location>
</feature>
<evidence type="ECO:0000313" key="5">
    <source>
        <dbReference type="EMBL" id="RXE58436.1"/>
    </source>
</evidence>